<dbReference type="Gene3D" id="3.20.20.140">
    <property type="entry name" value="Metal-dependent hydrolases"/>
    <property type="match status" value="1"/>
</dbReference>
<dbReference type="PANTHER" id="PTHR43135:SF3">
    <property type="entry name" value="ALPHA-D-RIBOSE 1-METHYLPHOSPHONATE 5-TRIPHOSPHATE DIPHOSPHATASE"/>
    <property type="match status" value="1"/>
</dbReference>
<dbReference type="InterPro" id="IPR011059">
    <property type="entry name" value="Metal-dep_hydrolase_composite"/>
</dbReference>
<dbReference type="Gene3D" id="2.30.40.10">
    <property type="entry name" value="Urease, subunit C, domain 1"/>
    <property type="match status" value="1"/>
</dbReference>
<dbReference type="InterPro" id="IPR032466">
    <property type="entry name" value="Metal_Hydrolase"/>
</dbReference>
<dbReference type="InterPro" id="IPR051781">
    <property type="entry name" value="Metallo-dep_Hydrolase"/>
</dbReference>
<dbReference type="RefSeq" id="WP_345463185.1">
    <property type="nucleotide sequence ID" value="NZ_BAABHF010000019.1"/>
</dbReference>
<keyword evidence="3" id="KW-1185">Reference proteome</keyword>
<proteinExistence type="predicted"/>
<gene>
    <name evidence="2" type="ORF">GCM10023191_029300</name>
</gene>
<dbReference type="PANTHER" id="PTHR43135">
    <property type="entry name" value="ALPHA-D-RIBOSE 1-METHYLPHOSPHONATE 5-TRIPHOSPHATE DIPHOSPHATASE"/>
    <property type="match status" value="1"/>
</dbReference>
<feature type="domain" description="Amidohydrolase-related" evidence="1">
    <location>
        <begin position="270"/>
        <end position="339"/>
    </location>
</feature>
<sequence>MGRTLVTGIGLLVTGDAAPPVRDTTLVVEDGVITSIGGDCPAPDTVVDANGLTVIPGLVDGHVHPTVGEWTPAQNAVGWIHNYLHGGTTTMVSAGELHVPGLPFEDLTPDLVLGLARVSRATLARTRPSGVKVEAGTLLLVPGMTAAHFDQMAEAGIRQLKFIFYDWNRLDDGEAVEYMRWAAERGMTVKMHSGGVSRSGSSRVAGRDVVAAVRPDVVGHISGGPIPMPDEEIRGVIDDLPDAGFEVCSSMNYRATMVTVDHLREAGRLDRLTVGTDTPGGTGVIPRGMMRNICFLASVCGLAPELAVAAATGNTAARHGLPQGVLAPGRPADLVVLGPIKGSRGTDALECFALGDLPGISAVLVDGVPLVSGRSEQTPPPQASAAVTAY</sequence>
<dbReference type="SUPFAM" id="SSF51556">
    <property type="entry name" value="Metallo-dependent hydrolases"/>
    <property type="match status" value="1"/>
</dbReference>
<dbReference type="InterPro" id="IPR006680">
    <property type="entry name" value="Amidohydro-rel"/>
</dbReference>
<dbReference type="Pfam" id="PF01979">
    <property type="entry name" value="Amidohydro_1"/>
    <property type="match status" value="1"/>
</dbReference>
<evidence type="ECO:0000313" key="2">
    <source>
        <dbReference type="EMBL" id="GAA4492822.1"/>
    </source>
</evidence>
<evidence type="ECO:0000259" key="1">
    <source>
        <dbReference type="Pfam" id="PF01979"/>
    </source>
</evidence>
<evidence type="ECO:0000313" key="3">
    <source>
        <dbReference type="Proteomes" id="UP001500503"/>
    </source>
</evidence>
<dbReference type="EMBL" id="BAABHF010000019">
    <property type="protein sequence ID" value="GAA4492822.1"/>
    <property type="molecule type" value="Genomic_DNA"/>
</dbReference>
<reference evidence="3" key="1">
    <citation type="journal article" date="2019" name="Int. J. Syst. Evol. Microbiol.">
        <title>The Global Catalogue of Microorganisms (GCM) 10K type strain sequencing project: providing services to taxonomists for standard genome sequencing and annotation.</title>
        <authorList>
            <consortium name="The Broad Institute Genomics Platform"/>
            <consortium name="The Broad Institute Genome Sequencing Center for Infectious Disease"/>
            <person name="Wu L."/>
            <person name="Ma J."/>
        </authorList>
    </citation>
    <scope>NUCLEOTIDE SEQUENCE [LARGE SCALE GENOMIC DNA]</scope>
    <source>
        <strain evidence="3">JCM 17933</strain>
    </source>
</reference>
<dbReference type="CDD" id="cd01292">
    <property type="entry name" value="metallo-dependent_hydrolases"/>
    <property type="match status" value="1"/>
</dbReference>
<dbReference type="Proteomes" id="UP001500503">
    <property type="component" value="Unassembled WGS sequence"/>
</dbReference>
<comment type="caution">
    <text evidence="2">The sequence shown here is derived from an EMBL/GenBank/DDBJ whole genome shotgun (WGS) entry which is preliminary data.</text>
</comment>
<organism evidence="2 3">
    <name type="scientific">Actinoallomurus oryzae</name>
    <dbReference type="NCBI Taxonomy" id="502180"/>
    <lineage>
        <taxon>Bacteria</taxon>
        <taxon>Bacillati</taxon>
        <taxon>Actinomycetota</taxon>
        <taxon>Actinomycetes</taxon>
        <taxon>Streptosporangiales</taxon>
        <taxon>Thermomonosporaceae</taxon>
        <taxon>Actinoallomurus</taxon>
    </lineage>
</organism>
<accession>A0ABP8PXH0</accession>
<protein>
    <submittedName>
        <fullName evidence="2">Amidohydrolase family protein</fullName>
    </submittedName>
</protein>
<name>A0ABP8PXH0_9ACTN</name>
<dbReference type="SUPFAM" id="SSF51338">
    <property type="entry name" value="Composite domain of metallo-dependent hydrolases"/>
    <property type="match status" value="1"/>
</dbReference>